<keyword evidence="2" id="KW-0732">Signal</keyword>
<comment type="caution">
    <text evidence="4">The sequence shown here is derived from an EMBL/GenBank/DDBJ whole genome shotgun (WGS) entry which is preliminary data.</text>
</comment>
<organism evidence="4 5">
    <name type="scientific">Conyzicola lurida</name>
    <dbReference type="NCBI Taxonomy" id="1172621"/>
    <lineage>
        <taxon>Bacteria</taxon>
        <taxon>Bacillati</taxon>
        <taxon>Actinomycetota</taxon>
        <taxon>Actinomycetes</taxon>
        <taxon>Micrococcales</taxon>
        <taxon>Microbacteriaceae</taxon>
        <taxon>Conyzicola</taxon>
    </lineage>
</organism>
<dbReference type="PROSITE" id="PS51318">
    <property type="entry name" value="TAT"/>
    <property type="match status" value="1"/>
</dbReference>
<evidence type="ECO:0000256" key="2">
    <source>
        <dbReference type="SAM" id="SignalP"/>
    </source>
</evidence>
<keyword evidence="5" id="KW-1185">Reference proteome</keyword>
<proteinExistence type="predicted"/>
<evidence type="ECO:0000313" key="4">
    <source>
        <dbReference type="EMBL" id="MBB5843629.1"/>
    </source>
</evidence>
<protein>
    <recommendedName>
        <fullName evidence="3">DUF6993 domain-containing protein</fullName>
    </recommendedName>
</protein>
<reference evidence="4 5" key="1">
    <citation type="submission" date="2020-08" db="EMBL/GenBank/DDBJ databases">
        <title>Sequencing the genomes of 1000 actinobacteria strains.</title>
        <authorList>
            <person name="Klenk H.-P."/>
        </authorList>
    </citation>
    <scope>NUCLEOTIDE SEQUENCE [LARGE SCALE GENOMIC DNA]</scope>
    <source>
        <strain evidence="4 5">DSM 105784</strain>
    </source>
</reference>
<feature type="chain" id="PRO_5039719849" description="DUF6993 domain-containing protein" evidence="2">
    <location>
        <begin position="28"/>
        <end position="166"/>
    </location>
</feature>
<dbReference type="EMBL" id="JACHMJ010000001">
    <property type="protein sequence ID" value="MBB5843629.1"/>
    <property type="molecule type" value="Genomic_DNA"/>
</dbReference>
<name>A0A841AQD6_9MICO</name>
<dbReference type="RefSeq" id="WP_184236703.1">
    <property type="nucleotide sequence ID" value="NZ_JACHMJ010000001.1"/>
</dbReference>
<dbReference type="Proteomes" id="UP000536685">
    <property type="component" value="Unassembled WGS sequence"/>
</dbReference>
<gene>
    <name evidence="4" type="ORF">HD599_001952</name>
</gene>
<dbReference type="PROSITE" id="PS51257">
    <property type="entry name" value="PROKAR_LIPOPROTEIN"/>
    <property type="match status" value="1"/>
</dbReference>
<evidence type="ECO:0000256" key="1">
    <source>
        <dbReference type="SAM" id="MobiDB-lite"/>
    </source>
</evidence>
<dbReference type="AlphaFoldDB" id="A0A841AQD6"/>
<evidence type="ECO:0000259" key="3">
    <source>
        <dbReference type="Pfam" id="PF22504"/>
    </source>
</evidence>
<feature type="domain" description="DUF6993" evidence="3">
    <location>
        <begin position="78"/>
        <end position="160"/>
    </location>
</feature>
<dbReference type="InterPro" id="IPR054262">
    <property type="entry name" value="DUF6993"/>
</dbReference>
<feature type="compositionally biased region" description="Low complexity" evidence="1">
    <location>
        <begin position="34"/>
        <end position="48"/>
    </location>
</feature>
<accession>A0A841AQD6</accession>
<feature type="region of interest" description="Disordered" evidence="1">
    <location>
        <begin position="34"/>
        <end position="64"/>
    </location>
</feature>
<feature type="signal peptide" evidence="2">
    <location>
        <begin position="1"/>
        <end position="27"/>
    </location>
</feature>
<dbReference type="InterPro" id="IPR006311">
    <property type="entry name" value="TAT_signal"/>
</dbReference>
<dbReference type="Pfam" id="PF22504">
    <property type="entry name" value="DUF6993"/>
    <property type="match status" value="1"/>
</dbReference>
<evidence type="ECO:0000313" key="5">
    <source>
        <dbReference type="Proteomes" id="UP000536685"/>
    </source>
</evidence>
<sequence length="166" mass="16755">MHARTTGGTRVRLIAAAAVAAAALALAACTADAPTAPVPSTTVSSAPSGEATSTPEPEPVLDPAGDAAANLDYFDFVNRALIETVPTPNGQQIVDNLVAAGFAKADMEITPDETVGGETAEAIQFSVRINGSCLIGQTGTVGYNALAQPLLGTGKCLIGQTRTIDF</sequence>